<gene>
    <name evidence="2" type="ordered locus">Clocel_0215</name>
</gene>
<reference evidence="2 3" key="1">
    <citation type="submission" date="2010-08" db="EMBL/GenBank/DDBJ databases">
        <title>Complete sequence of Clostridium cellulovorans 743B.</title>
        <authorList>
            <consortium name="US DOE Joint Genome Institute"/>
            <person name="Lucas S."/>
            <person name="Copeland A."/>
            <person name="Lapidus A."/>
            <person name="Cheng J.-F."/>
            <person name="Bruce D."/>
            <person name="Goodwin L."/>
            <person name="Pitluck S."/>
            <person name="Chertkov O."/>
            <person name="Detter J.C."/>
            <person name="Han C."/>
            <person name="Tapia R."/>
            <person name="Land M."/>
            <person name="Hauser L."/>
            <person name="Chang Y.-J."/>
            <person name="Jeffries C."/>
            <person name="Kyrpides N."/>
            <person name="Ivanova N."/>
            <person name="Mikhailova N."/>
            <person name="Hemme C.L."/>
            <person name="Woyke T."/>
        </authorList>
    </citation>
    <scope>NUCLEOTIDE SEQUENCE [LARGE SCALE GENOMIC DNA]</scope>
    <source>
        <strain evidence="3">ATCC 35296 / DSM 3052 / OCM 3 / 743B</strain>
    </source>
</reference>
<accession>D9SPF0</accession>
<keyword evidence="1" id="KW-0812">Transmembrane</keyword>
<keyword evidence="1" id="KW-0472">Membrane</keyword>
<evidence type="ECO:0000256" key="1">
    <source>
        <dbReference type="SAM" id="Phobius"/>
    </source>
</evidence>
<feature type="transmembrane region" description="Helical" evidence="1">
    <location>
        <begin position="76"/>
        <end position="93"/>
    </location>
</feature>
<name>D9SPF0_CLOC7</name>
<keyword evidence="3" id="KW-1185">Reference proteome</keyword>
<feature type="transmembrane region" description="Helical" evidence="1">
    <location>
        <begin position="7"/>
        <end position="31"/>
    </location>
</feature>
<organism evidence="2 3">
    <name type="scientific">Clostridium cellulovorans (strain ATCC 35296 / DSM 3052 / OCM 3 / 743B)</name>
    <dbReference type="NCBI Taxonomy" id="573061"/>
    <lineage>
        <taxon>Bacteria</taxon>
        <taxon>Bacillati</taxon>
        <taxon>Bacillota</taxon>
        <taxon>Clostridia</taxon>
        <taxon>Eubacteriales</taxon>
        <taxon>Clostridiaceae</taxon>
        <taxon>Clostridium</taxon>
    </lineage>
</organism>
<dbReference type="AlphaFoldDB" id="D9SPF0"/>
<feature type="transmembrane region" description="Helical" evidence="1">
    <location>
        <begin position="99"/>
        <end position="123"/>
    </location>
</feature>
<dbReference type="HOGENOM" id="CLU_1934351_0_0_9"/>
<protein>
    <submittedName>
        <fullName evidence="2">Uncharacterized protein</fullName>
    </submittedName>
</protein>
<sequence length="130" mass="14970">MKRTIAIIFFTLINLVELLILGFLAAIYSYFLDIFPWKETDPIALLVLFPLSIVFLVIGILLCLFKIKLSILKTNILTPFCTIAYLMLSLFFIPKYPNFFYITDSLVIVVSFILVLITTIISIKKIRVLK</sequence>
<dbReference type="Proteomes" id="UP000002730">
    <property type="component" value="Chromosome"/>
</dbReference>
<feature type="transmembrane region" description="Helical" evidence="1">
    <location>
        <begin position="43"/>
        <end position="64"/>
    </location>
</feature>
<proteinExistence type="predicted"/>
<dbReference type="EMBL" id="CP002160">
    <property type="protein sequence ID" value="ADL49999.1"/>
    <property type="molecule type" value="Genomic_DNA"/>
</dbReference>
<keyword evidence="1" id="KW-1133">Transmembrane helix</keyword>
<evidence type="ECO:0000313" key="2">
    <source>
        <dbReference type="EMBL" id="ADL49999.1"/>
    </source>
</evidence>
<dbReference type="KEGG" id="ccb:Clocel_0215"/>
<evidence type="ECO:0000313" key="3">
    <source>
        <dbReference type="Proteomes" id="UP000002730"/>
    </source>
</evidence>